<keyword evidence="3" id="KW-1003">Cell membrane</keyword>
<reference evidence="18" key="1">
    <citation type="submission" date="2022-11" db="UniProtKB">
        <authorList>
            <consortium name="WormBaseParasite"/>
        </authorList>
    </citation>
    <scope>IDENTIFICATION</scope>
</reference>
<comment type="catalytic activity">
    <reaction evidence="12">
        <text>K(+)(in) = K(+)(out)</text>
        <dbReference type="Rhea" id="RHEA:29463"/>
        <dbReference type="ChEBI" id="CHEBI:29103"/>
    </reaction>
</comment>
<dbReference type="AlphaFoldDB" id="A0A915B8S9"/>
<feature type="compositionally biased region" description="Low complexity" evidence="13">
    <location>
        <begin position="864"/>
        <end position="876"/>
    </location>
</feature>
<feature type="compositionally biased region" description="Basic and acidic residues" evidence="13">
    <location>
        <begin position="87"/>
        <end position="97"/>
    </location>
</feature>
<dbReference type="PRINTS" id="PR01459">
    <property type="entry name" value="KCNQCHANNEL"/>
</dbReference>
<dbReference type="GO" id="GO:0008076">
    <property type="term" value="C:voltage-gated potassium channel complex"/>
    <property type="evidence" value="ECO:0007669"/>
    <property type="project" value="TreeGrafter"/>
</dbReference>
<comment type="subcellular location">
    <subcellularLocation>
        <location evidence="1">Cell membrane</location>
        <topology evidence="1">Multi-pass membrane protein</topology>
    </subcellularLocation>
</comment>
<keyword evidence="11" id="KW-0407">Ion channel</keyword>
<evidence type="ECO:0000256" key="13">
    <source>
        <dbReference type="SAM" id="MobiDB-lite"/>
    </source>
</evidence>
<evidence type="ECO:0000256" key="2">
    <source>
        <dbReference type="ARBA" id="ARBA00022448"/>
    </source>
</evidence>
<feature type="region of interest" description="Disordered" evidence="13">
    <location>
        <begin position="848"/>
        <end position="897"/>
    </location>
</feature>
<keyword evidence="5 14" id="KW-0812">Transmembrane</keyword>
<feature type="compositionally biased region" description="Polar residues" evidence="13">
    <location>
        <begin position="848"/>
        <end position="859"/>
    </location>
</feature>
<feature type="compositionally biased region" description="Polar residues" evidence="13">
    <location>
        <begin position="99"/>
        <end position="117"/>
    </location>
</feature>
<feature type="compositionally biased region" description="Polar residues" evidence="13">
    <location>
        <begin position="800"/>
        <end position="813"/>
    </location>
</feature>
<feature type="transmembrane region" description="Helical" evidence="14">
    <location>
        <begin position="212"/>
        <end position="232"/>
    </location>
</feature>
<evidence type="ECO:0000259" key="15">
    <source>
        <dbReference type="Pfam" id="PF00520"/>
    </source>
</evidence>
<dbReference type="PRINTS" id="PR00169">
    <property type="entry name" value="KCHANNEL"/>
</dbReference>
<sequence>NHHMATTDTKTECIDKEKRYQTMQLNFFADNEAENDVGGVSDIRTIMANRSNEITEIAELRARSTRSVSYVVEEELRRAAQAALESSNEHERIDPVRSRSPSGDSQSPLAETSTSVPPLSAPTERDRRVLFRDDPHSSTARSSSRNPEHFRSFLFPTRATRSNENNSPYTTRKMSLVGKPLLYKNYRTDQRFRRVQSKMHNFLERPRGWKAAGYHLAVLIMVLMCLALSVFSTMPDFEEQATLILYYIEILFVFWLAVEYICRIWSAGCRSRYRGLSGRIRFATSAYCIIDIIVIMASVIVLCIGATGQVFAASAIRGLRFFQILRMLRIDRRAGTWKLLGSVVWAHRQELLTTLYIGFLGLIFSSFLVYLCEKSTNEKYSTFADALWWGVITLSTVGYGDKTPETWPGKIIGAFCALLGISFFALPAGILGSGFALKVQQHQRQKHLIRRRVPAARLIQCLWRHYAAIPESCSVATWKVHLAPQQTPEGRSGAAGNVQNVNQISLINRIRQSTKRRSGSSATTHSDTVICSATGLAAANTANSFVKTLLVPKQSDNISFISTSDYSEVESLGTLGFSLGGWKSRSKSGGTVKKSHDDSTIQHRTAATSSSLGTVDIDDELPSLQPKNLEDFTPLLKNVIRAIRRIQLLVARRKFKEALKPYDVKDVIEQYSAGHVDLQARVKCVQQRLDQIVGKPKEESKVSLTHRVIVMERQIEKIDKKLDLLVEMFLEQKQHRRQVGNSTLPSPPHSARGRLHATGFIPSKTLARTQSVDVPQSRFSRAPQPGHCSTALSARLLPSAATTQGDSSATAESADTEPRSSAGGLQTQNASISSGASDLSLDLMTARTHQSTSLQSTGRMTLHPCTSPTTTAETEPLLPPEKPTSHDVHIDLSDDQY</sequence>
<dbReference type="PANTHER" id="PTHR47735">
    <property type="entry name" value="POTASSIUM VOLTAGE-GATED CHANNEL SUBFAMILY KQT MEMBER 4"/>
    <property type="match status" value="1"/>
</dbReference>
<keyword evidence="4" id="KW-0633">Potassium transport</keyword>
<dbReference type="FunFam" id="1.10.287.70:FF:000016">
    <property type="entry name" value="Putative potassium voltage-gated channel subfamily KQT member 2"/>
    <property type="match status" value="1"/>
</dbReference>
<dbReference type="Pfam" id="PF00520">
    <property type="entry name" value="Ion_trans"/>
    <property type="match status" value="1"/>
</dbReference>
<evidence type="ECO:0000256" key="8">
    <source>
        <dbReference type="ARBA" id="ARBA00022989"/>
    </source>
</evidence>
<feature type="domain" description="Ion transport" evidence="15">
    <location>
        <begin position="216"/>
        <end position="440"/>
    </location>
</feature>
<organism evidence="17 18">
    <name type="scientific">Parascaris univalens</name>
    <name type="common">Nematode worm</name>
    <dbReference type="NCBI Taxonomy" id="6257"/>
    <lineage>
        <taxon>Eukaryota</taxon>
        <taxon>Metazoa</taxon>
        <taxon>Ecdysozoa</taxon>
        <taxon>Nematoda</taxon>
        <taxon>Chromadorea</taxon>
        <taxon>Rhabditida</taxon>
        <taxon>Spirurina</taxon>
        <taxon>Ascaridomorpha</taxon>
        <taxon>Ascaridoidea</taxon>
        <taxon>Ascarididae</taxon>
        <taxon>Parascaris</taxon>
    </lineage>
</organism>
<evidence type="ECO:0000256" key="4">
    <source>
        <dbReference type="ARBA" id="ARBA00022538"/>
    </source>
</evidence>
<evidence type="ECO:0000256" key="5">
    <source>
        <dbReference type="ARBA" id="ARBA00022692"/>
    </source>
</evidence>
<feature type="transmembrane region" description="Helical" evidence="14">
    <location>
        <begin position="351"/>
        <end position="371"/>
    </location>
</feature>
<dbReference type="SUPFAM" id="SSF81324">
    <property type="entry name" value="Voltage-gated potassium channels"/>
    <property type="match status" value="1"/>
</dbReference>
<evidence type="ECO:0000313" key="17">
    <source>
        <dbReference type="Proteomes" id="UP000887569"/>
    </source>
</evidence>
<evidence type="ECO:0000256" key="6">
    <source>
        <dbReference type="ARBA" id="ARBA00022882"/>
    </source>
</evidence>
<feature type="compositionally biased region" description="Polar residues" evidence="13">
    <location>
        <begin position="823"/>
        <end position="833"/>
    </location>
</feature>
<evidence type="ECO:0000256" key="3">
    <source>
        <dbReference type="ARBA" id="ARBA00022475"/>
    </source>
</evidence>
<keyword evidence="6" id="KW-0851">Voltage-gated channel</keyword>
<evidence type="ECO:0000259" key="16">
    <source>
        <dbReference type="Pfam" id="PF03520"/>
    </source>
</evidence>
<evidence type="ECO:0000256" key="12">
    <source>
        <dbReference type="ARBA" id="ARBA00034430"/>
    </source>
</evidence>
<dbReference type="InterPro" id="IPR013821">
    <property type="entry name" value="K_chnl_volt-dep_KCNQ_C"/>
</dbReference>
<keyword evidence="8 14" id="KW-1133">Transmembrane helix</keyword>
<feature type="transmembrane region" description="Helical" evidence="14">
    <location>
        <begin position="286"/>
        <end position="312"/>
    </location>
</feature>
<accession>A0A915B8S9</accession>
<evidence type="ECO:0000256" key="11">
    <source>
        <dbReference type="ARBA" id="ARBA00023303"/>
    </source>
</evidence>
<feature type="compositionally biased region" description="Polar residues" evidence="13">
    <location>
        <begin position="766"/>
        <end position="779"/>
    </location>
</feature>
<keyword evidence="17" id="KW-1185">Reference proteome</keyword>
<keyword evidence="7" id="KW-0630">Potassium</keyword>
<feature type="region of interest" description="Disordered" evidence="13">
    <location>
        <begin position="736"/>
        <end position="755"/>
    </location>
</feature>
<feature type="domain" description="Potassium channel voltage dependent KCNQ C-terminal" evidence="16">
    <location>
        <begin position="604"/>
        <end position="732"/>
    </location>
</feature>
<evidence type="ECO:0000256" key="9">
    <source>
        <dbReference type="ARBA" id="ARBA00023065"/>
    </source>
</evidence>
<name>A0A915B8S9_PARUN</name>
<dbReference type="Gene3D" id="6.10.140.1910">
    <property type="match status" value="2"/>
</dbReference>
<dbReference type="GO" id="GO:0005249">
    <property type="term" value="F:voltage-gated potassium channel activity"/>
    <property type="evidence" value="ECO:0007669"/>
    <property type="project" value="InterPro"/>
</dbReference>
<dbReference type="Pfam" id="PF03520">
    <property type="entry name" value="KCNQ_channel"/>
    <property type="match status" value="1"/>
</dbReference>
<dbReference type="InterPro" id="IPR003937">
    <property type="entry name" value="K_chnl_volt-dep_KCNQ"/>
</dbReference>
<dbReference type="FunFam" id="1.20.120.350:FF:000017">
    <property type="entry name" value="potassium voltage-gated channel subfamily KQT member 1"/>
    <property type="match status" value="1"/>
</dbReference>
<dbReference type="Gene3D" id="1.10.287.70">
    <property type="match status" value="1"/>
</dbReference>
<proteinExistence type="predicted"/>
<dbReference type="WBParaSite" id="PgR031_g019_t07">
    <property type="protein sequence ID" value="PgR031_g019_t07"/>
    <property type="gene ID" value="PgR031_g019"/>
</dbReference>
<keyword evidence="9" id="KW-0406">Ion transport</keyword>
<feature type="compositionally biased region" description="Basic and acidic residues" evidence="13">
    <location>
        <begin position="883"/>
        <end position="897"/>
    </location>
</feature>
<protein>
    <submittedName>
        <fullName evidence="18">Potassium voltage-gated channel subfamily KQT member 5</fullName>
    </submittedName>
</protein>
<evidence type="ECO:0000313" key="18">
    <source>
        <dbReference type="WBParaSite" id="PgR031_g019_t07"/>
    </source>
</evidence>
<keyword evidence="10 14" id="KW-0472">Membrane</keyword>
<evidence type="ECO:0000256" key="14">
    <source>
        <dbReference type="SAM" id="Phobius"/>
    </source>
</evidence>
<evidence type="ECO:0000256" key="7">
    <source>
        <dbReference type="ARBA" id="ARBA00022958"/>
    </source>
</evidence>
<dbReference type="Proteomes" id="UP000887569">
    <property type="component" value="Unplaced"/>
</dbReference>
<dbReference type="PANTHER" id="PTHR47735:SF9">
    <property type="entry name" value="POTASSIUM VOLTAGE-GATED CHANNEL SUBFAMILY KQT MEMBER 4-LIKE ISOFORM X1"/>
    <property type="match status" value="1"/>
</dbReference>
<evidence type="ECO:0000256" key="10">
    <source>
        <dbReference type="ARBA" id="ARBA00023136"/>
    </source>
</evidence>
<dbReference type="Gene3D" id="1.20.120.350">
    <property type="entry name" value="Voltage-gated potassium channels. Chain C"/>
    <property type="match status" value="1"/>
</dbReference>
<feature type="compositionally biased region" description="Basic and acidic residues" evidence="13">
    <location>
        <begin position="123"/>
        <end position="136"/>
    </location>
</feature>
<feature type="transmembrane region" description="Helical" evidence="14">
    <location>
        <begin position="244"/>
        <end position="265"/>
    </location>
</feature>
<evidence type="ECO:0000256" key="1">
    <source>
        <dbReference type="ARBA" id="ARBA00004651"/>
    </source>
</evidence>
<feature type="region of interest" description="Disordered" evidence="13">
    <location>
        <begin position="82"/>
        <end position="147"/>
    </location>
</feature>
<feature type="transmembrane region" description="Helical" evidence="14">
    <location>
        <begin position="412"/>
        <end position="437"/>
    </location>
</feature>
<dbReference type="InterPro" id="IPR027359">
    <property type="entry name" value="Volt_channel_dom_sf"/>
</dbReference>
<keyword evidence="2" id="KW-0813">Transport</keyword>
<dbReference type="InterPro" id="IPR005821">
    <property type="entry name" value="Ion_trans_dom"/>
</dbReference>
<feature type="region of interest" description="Disordered" evidence="13">
    <location>
        <begin position="764"/>
        <end position="833"/>
    </location>
</feature>